<dbReference type="AlphaFoldDB" id="A0A285MSP9"/>
<evidence type="ECO:0000256" key="5">
    <source>
        <dbReference type="ARBA" id="ARBA00037974"/>
    </source>
</evidence>
<organism evidence="7 8">
    <name type="scientific">Flagellimonas pacifica</name>
    <dbReference type="NCBI Taxonomy" id="1247520"/>
    <lineage>
        <taxon>Bacteria</taxon>
        <taxon>Pseudomonadati</taxon>
        <taxon>Bacteroidota</taxon>
        <taxon>Flavobacteriia</taxon>
        <taxon>Flavobacteriales</taxon>
        <taxon>Flavobacteriaceae</taxon>
        <taxon>Flagellimonas</taxon>
    </lineage>
</organism>
<dbReference type="InterPro" id="IPR015422">
    <property type="entry name" value="PyrdxlP-dep_Trfase_small"/>
</dbReference>
<name>A0A285MSP9_9FLAO</name>
<reference evidence="8" key="1">
    <citation type="submission" date="2017-09" db="EMBL/GenBank/DDBJ databases">
        <authorList>
            <person name="Varghese N."/>
            <person name="Submissions S."/>
        </authorList>
    </citation>
    <scope>NUCLEOTIDE SEQUENCE [LARGE SCALE GENOMIC DNA]</scope>
    <source>
        <strain evidence="8">DSM 25885</strain>
    </source>
</reference>
<comment type="cofactor">
    <cofactor evidence="1">
        <name>pyridoxal 5'-phosphate</name>
        <dbReference type="ChEBI" id="CHEBI:597326"/>
    </cofactor>
</comment>
<dbReference type="InterPro" id="IPR027619">
    <property type="entry name" value="C-S_lyase_PatB-like"/>
</dbReference>
<dbReference type="SUPFAM" id="SSF53383">
    <property type="entry name" value="PLP-dependent transferases"/>
    <property type="match status" value="1"/>
</dbReference>
<dbReference type="PANTHER" id="PTHR43525">
    <property type="entry name" value="PROTEIN MALY"/>
    <property type="match status" value="1"/>
</dbReference>
<keyword evidence="4 7" id="KW-0456">Lyase</keyword>
<proteinExistence type="inferred from homology"/>
<dbReference type="GO" id="GO:0030170">
    <property type="term" value="F:pyridoxal phosphate binding"/>
    <property type="evidence" value="ECO:0007669"/>
    <property type="project" value="InterPro"/>
</dbReference>
<comment type="similarity">
    <text evidence="5">Belongs to the class-II pyridoxal-phosphate-dependent aminotransferase family. MalY/PatB cystathionine beta-lyase subfamily.</text>
</comment>
<dbReference type="InterPro" id="IPR015424">
    <property type="entry name" value="PyrdxlP-dep_Trfase"/>
</dbReference>
<accession>A0A285MSP9</accession>
<dbReference type="EMBL" id="OBEH01000002">
    <property type="protein sequence ID" value="SNZ00148.1"/>
    <property type="molecule type" value="Genomic_DNA"/>
</dbReference>
<protein>
    <recommendedName>
        <fullName evidence="2">cysteine-S-conjugate beta-lyase</fullName>
        <ecNumber evidence="2">4.4.1.13</ecNumber>
    </recommendedName>
</protein>
<dbReference type="InterPro" id="IPR015421">
    <property type="entry name" value="PyrdxlP-dep_Trfase_major"/>
</dbReference>
<evidence type="ECO:0000313" key="8">
    <source>
        <dbReference type="Proteomes" id="UP000219048"/>
    </source>
</evidence>
<evidence type="ECO:0000256" key="4">
    <source>
        <dbReference type="ARBA" id="ARBA00023239"/>
    </source>
</evidence>
<evidence type="ECO:0000256" key="1">
    <source>
        <dbReference type="ARBA" id="ARBA00001933"/>
    </source>
</evidence>
<evidence type="ECO:0000256" key="2">
    <source>
        <dbReference type="ARBA" id="ARBA00012224"/>
    </source>
</evidence>
<dbReference type="InterPro" id="IPR051798">
    <property type="entry name" value="Class-II_PLP-Dep_Aminotrans"/>
</dbReference>
<evidence type="ECO:0000259" key="6">
    <source>
        <dbReference type="Pfam" id="PF00155"/>
    </source>
</evidence>
<dbReference type="PRINTS" id="PR00753">
    <property type="entry name" value="ACCSYNTHASE"/>
</dbReference>
<dbReference type="OrthoDB" id="9802872at2"/>
<keyword evidence="3" id="KW-0663">Pyridoxal phosphate</keyword>
<keyword evidence="8" id="KW-1185">Reference proteome</keyword>
<gene>
    <name evidence="7" type="ORF">SAMN06265377_1966</name>
</gene>
<dbReference type="Pfam" id="PF00155">
    <property type="entry name" value="Aminotran_1_2"/>
    <property type="match status" value="1"/>
</dbReference>
<evidence type="ECO:0000313" key="7">
    <source>
        <dbReference type="EMBL" id="SNZ00148.1"/>
    </source>
</evidence>
<dbReference type="InterPro" id="IPR004839">
    <property type="entry name" value="Aminotransferase_I/II_large"/>
</dbReference>
<evidence type="ECO:0000256" key="3">
    <source>
        <dbReference type="ARBA" id="ARBA00022898"/>
    </source>
</evidence>
<dbReference type="Proteomes" id="UP000219048">
    <property type="component" value="Unassembled WGS sequence"/>
</dbReference>
<sequence>MNQFDTIHRIEHNFAKSNPNYLKDMFGTTDVMPLWIADMDFEIAKPIQEALQKLVTRNVYAYEFNTGDVFKAISDWNLKRHQLKLNPKSFVQVSGVLTGIGVLIRELSDESEGILVQTPVYHQFFKVIESAGRKVVSNKLKVVDGQYQMDFEDIEHKLKKLNIKAILLCNPHNPIGRVWTKEELQKLVHLANEYDVTIISDEIHSDIVYSGSRFNSIASLENNQNHIAVLGSPAKTFGMQSISNGYLYVPNQDTLNLIKHIIGSLYLDHGSIHSANATIAAYTKGEEWLDNLLEYLEKTMYWIENFVQNELPEVTLFKPEGTYQVWLDFSKLNISDAALKHLVVNQAKLALTPGDWFEGLHTQFMRMNVASPLSKIQQAFHQLKKALDEGVNCSYNDEESSNECCSC</sequence>
<dbReference type="NCBIfam" id="TIGR04350">
    <property type="entry name" value="C_S_lyase_PatB"/>
    <property type="match status" value="1"/>
</dbReference>
<dbReference type="PANTHER" id="PTHR43525:SF1">
    <property type="entry name" value="PROTEIN MALY"/>
    <property type="match status" value="1"/>
</dbReference>
<dbReference type="EC" id="4.4.1.13" evidence="2"/>
<dbReference type="RefSeq" id="WP_097045585.1">
    <property type="nucleotide sequence ID" value="NZ_OBEH01000002.1"/>
</dbReference>
<dbReference type="GO" id="GO:0047804">
    <property type="term" value="F:cysteine-S-conjugate beta-lyase activity"/>
    <property type="evidence" value="ECO:0007669"/>
    <property type="project" value="UniProtKB-EC"/>
</dbReference>
<feature type="domain" description="Aminotransferase class I/classII large" evidence="6">
    <location>
        <begin position="54"/>
        <end position="379"/>
    </location>
</feature>
<dbReference type="Gene3D" id="3.40.640.10">
    <property type="entry name" value="Type I PLP-dependent aspartate aminotransferase-like (Major domain)"/>
    <property type="match status" value="1"/>
</dbReference>
<dbReference type="CDD" id="cd00609">
    <property type="entry name" value="AAT_like"/>
    <property type="match status" value="1"/>
</dbReference>
<dbReference type="Gene3D" id="3.90.1150.10">
    <property type="entry name" value="Aspartate Aminotransferase, domain 1"/>
    <property type="match status" value="1"/>
</dbReference>